<dbReference type="SUPFAM" id="SSF46785">
    <property type="entry name" value="Winged helix' DNA-binding domain"/>
    <property type="match status" value="1"/>
</dbReference>
<name>A0A7C4D1A3_9CREN</name>
<proteinExistence type="predicted"/>
<evidence type="ECO:0000313" key="1">
    <source>
        <dbReference type="EMBL" id="HGM07018.1"/>
    </source>
</evidence>
<comment type="caution">
    <text evidence="1">The sequence shown here is derived from an EMBL/GenBank/DDBJ whole genome shotgun (WGS) entry which is preliminary data.</text>
</comment>
<accession>A0A7C4D1A3</accession>
<gene>
    <name evidence="1" type="ORF">ENU31_01220</name>
</gene>
<sequence>MNIPDYTTIFGIKEGIVVRMLIENRPKWLLLILYLRKFGAMTLSEIMSRLNIHYGSIKNAIKYLAGVDLKTSTQITSHITPLGVEPLLYVIRIPTKKKIVTLTDYGLQFSNKIVDYLKDIAIKLGSIDVEAKYGIPKIILLNELKQRFPNIDKINLLTRLVSFDELIVKLAKTKPELVSLMRPELIDAIPIELEVAVDSRTSRKIYLYLVL</sequence>
<dbReference type="EMBL" id="DTCA01000046">
    <property type="protein sequence ID" value="HGM07018.1"/>
    <property type="molecule type" value="Genomic_DNA"/>
</dbReference>
<reference evidence="1" key="1">
    <citation type="journal article" date="2020" name="mSystems">
        <title>Genome- and Community-Level Interaction Insights into Carbon Utilization and Element Cycling Functions of Hydrothermarchaeota in Hydrothermal Sediment.</title>
        <authorList>
            <person name="Zhou Z."/>
            <person name="Liu Y."/>
            <person name="Xu W."/>
            <person name="Pan J."/>
            <person name="Luo Z.H."/>
            <person name="Li M."/>
        </authorList>
    </citation>
    <scope>NUCLEOTIDE SEQUENCE [LARGE SCALE GENOMIC DNA]</scope>
    <source>
        <strain evidence="1">SpSt-658</strain>
    </source>
</reference>
<protein>
    <submittedName>
        <fullName evidence="1">Uncharacterized protein</fullName>
    </submittedName>
</protein>
<dbReference type="InterPro" id="IPR036390">
    <property type="entry name" value="WH_DNA-bd_sf"/>
</dbReference>
<organism evidence="1">
    <name type="scientific">Ignisphaera aggregans</name>
    <dbReference type="NCBI Taxonomy" id="334771"/>
    <lineage>
        <taxon>Archaea</taxon>
        <taxon>Thermoproteota</taxon>
        <taxon>Thermoprotei</taxon>
        <taxon>Desulfurococcales</taxon>
        <taxon>Desulfurococcaceae</taxon>
        <taxon>Ignisphaera</taxon>
    </lineage>
</organism>
<dbReference type="AlphaFoldDB" id="A0A7C4D1A3"/>